<dbReference type="Gene3D" id="1.10.10.60">
    <property type="entry name" value="Homeodomain-like"/>
    <property type="match status" value="1"/>
</dbReference>
<dbReference type="PROSITE" id="PS01124">
    <property type="entry name" value="HTH_ARAC_FAMILY_2"/>
    <property type="match status" value="1"/>
</dbReference>
<dbReference type="Proteomes" id="UP000586305">
    <property type="component" value="Unassembled WGS sequence"/>
</dbReference>
<keyword evidence="3" id="KW-0804">Transcription</keyword>
<dbReference type="InterPro" id="IPR050204">
    <property type="entry name" value="AraC_XylS_family_regulators"/>
</dbReference>
<dbReference type="Pfam" id="PF12833">
    <property type="entry name" value="HTH_18"/>
    <property type="match status" value="1"/>
</dbReference>
<accession>A0A849VHU1</accession>
<reference evidence="5 6" key="1">
    <citation type="submission" date="2020-04" db="EMBL/GenBank/DDBJ databases">
        <title>Pseudoalteromonas caenipelagi sp. nov., isolated from a tidal flat.</title>
        <authorList>
            <person name="Park S."/>
            <person name="Yoon J.-H."/>
        </authorList>
    </citation>
    <scope>NUCLEOTIDE SEQUENCE [LARGE SCALE GENOMIC DNA]</scope>
    <source>
        <strain evidence="5 6">JBTF-M23</strain>
    </source>
</reference>
<dbReference type="RefSeq" id="WP_171627902.1">
    <property type="nucleotide sequence ID" value="NZ_JABBPG010000012.1"/>
</dbReference>
<dbReference type="InterPro" id="IPR009057">
    <property type="entry name" value="Homeodomain-like_sf"/>
</dbReference>
<keyword evidence="2" id="KW-0238">DNA-binding</keyword>
<evidence type="ECO:0000256" key="3">
    <source>
        <dbReference type="ARBA" id="ARBA00023163"/>
    </source>
</evidence>
<dbReference type="SUPFAM" id="SSF46689">
    <property type="entry name" value="Homeodomain-like"/>
    <property type="match status" value="1"/>
</dbReference>
<dbReference type="SMART" id="SM00342">
    <property type="entry name" value="HTH_ARAC"/>
    <property type="match status" value="1"/>
</dbReference>
<dbReference type="PANTHER" id="PTHR46796">
    <property type="entry name" value="HTH-TYPE TRANSCRIPTIONAL ACTIVATOR RHAS-RELATED"/>
    <property type="match status" value="1"/>
</dbReference>
<feature type="domain" description="HTH araC/xylS-type" evidence="4">
    <location>
        <begin position="89"/>
        <end position="200"/>
    </location>
</feature>
<sequence>MNDSLISIWSANFNAATSTVVIPDGCRDLIVKTLGNEKPNWLVSPLYDRPELVQIEASCNYIGFRLSPGAEIKERELLDYIETKQLHVEDVKDFISDFISTERSIEEALSCFASEMGSVKQVSAQLGVSTRTLQRLVLSKTQRTPSYWLQLARIRKAARSLSQGVYLVDVAENFGFADQSHMNREFQRWFALTPVQVLNSPAIIRQLNDKGYA</sequence>
<organism evidence="5 6">
    <name type="scientific">Pseudoalteromonas caenipelagi</name>
    <dbReference type="NCBI Taxonomy" id="2726988"/>
    <lineage>
        <taxon>Bacteria</taxon>
        <taxon>Pseudomonadati</taxon>
        <taxon>Pseudomonadota</taxon>
        <taxon>Gammaproteobacteria</taxon>
        <taxon>Alteromonadales</taxon>
        <taxon>Pseudoalteromonadaceae</taxon>
        <taxon>Pseudoalteromonas</taxon>
    </lineage>
</organism>
<comment type="caution">
    <text evidence="5">The sequence shown here is derived from an EMBL/GenBank/DDBJ whole genome shotgun (WGS) entry which is preliminary data.</text>
</comment>
<proteinExistence type="predicted"/>
<name>A0A849VHU1_9GAMM</name>
<dbReference type="GO" id="GO:0043565">
    <property type="term" value="F:sequence-specific DNA binding"/>
    <property type="evidence" value="ECO:0007669"/>
    <property type="project" value="InterPro"/>
</dbReference>
<dbReference type="InterPro" id="IPR018060">
    <property type="entry name" value="HTH_AraC"/>
</dbReference>
<protein>
    <submittedName>
        <fullName evidence="5">Helix-turn-helix transcriptional regulator</fullName>
    </submittedName>
</protein>
<evidence type="ECO:0000256" key="2">
    <source>
        <dbReference type="ARBA" id="ARBA00023125"/>
    </source>
</evidence>
<evidence type="ECO:0000259" key="4">
    <source>
        <dbReference type="PROSITE" id="PS01124"/>
    </source>
</evidence>
<dbReference type="GO" id="GO:0003700">
    <property type="term" value="F:DNA-binding transcription factor activity"/>
    <property type="evidence" value="ECO:0007669"/>
    <property type="project" value="InterPro"/>
</dbReference>
<evidence type="ECO:0000256" key="1">
    <source>
        <dbReference type="ARBA" id="ARBA00023015"/>
    </source>
</evidence>
<evidence type="ECO:0000313" key="5">
    <source>
        <dbReference type="EMBL" id="NOU52855.1"/>
    </source>
</evidence>
<gene>
    <name evidence="5" type="ORF">HG263_20325</name>
</gene>
<dbReference type="EMBL" id="JABBPG010000012">
    <property type="protein sequence ID" value="NOU52855.1"/>
    <property type="molecule type" value="Genomic_DNA"/>
</dbReference>
<keyword evidence="6" id="KW-1185">Reference proteome</keyword>
<evidence type="ECO:0000313" key="6">
    <source>
        <dbReference type="Proteomes" id="UP000586305"/>
    </source>
</evidence>
<dbReference type="AlphaFoldDB" id="A0A849VHU1"/>
<keyword evidence="1" id="KW-0805">Transcription regulation</keyword>